<protein>
    <submittedName>
        <fullName evidence="1">Uncharacterized protein</fullName>
    </submittedName>
</protein>
<organism evidence="1 2">
    <name type="scientific">Boeremia exigua</name>
    <dbReference type="NCBI Taxonomy" id="749465"/>
    <lineage>
        <taxon>Eukaryota</taxon>
        <taxon>Fungi</taxon>
        <taxon>Dikarya</taxon>
        <taxon>Ascomycota</taxon>
        <taxon>Pezizomycotina</taxon>
        <taxon>Dothideomycetes</taxon>
        <taxon>Pleosporomycetidae</taxon>
        <taxon>Pleosporales</taxon>
        <taxon>Pleosporineae</taxon>
        <taxon>Didymellaceae</taxon>
        <taxon>Boeremia</taxon>
    </lineage>
</organism>
<sequence length="273" mass="30687">MPIRNPFRRAPEAAEEAQRNGNDGEFKNTAVSGAQSLQIKDPAEYKLSAVTATREAHVLALQIEHLDYILQSPQPAGRNRAIQHFAREFRLLQTVISQDISARSPITDITAETYPRQSLDARRSLDVRHSLDVRRSRATPRSSMQQGRPSESTDRVPEEGFEDVGLNDEPKPAPAKKRGIFSRFGDNNNADGKQEDRPSGHHFSLTGRKRAESGKGEELKPMGRPSSDVSVETRCNKAFRIWSRSIASTTLEHVLHNNRYITSDEEQYSNDNI</sequence>
<dbReference type="Proteomes" id="UP001153331">
    <property type="component" value="Unassembled WGS sequence"/>
</dbReference>
<dbReference type="EMBL" id="JAPHNI010000088">
    <property type="protein sequence ID" value="KAJ8116578.1"/>
    <property type="molecule type" value="Genomic_DNA"/>
</dbReference>
<evidence type="ECO:0000313" key="1">
    <source>
        <dbReference type="EMBL" id="KAJ8116578.1"/>
    </source>
</evidence>
<proteinExistence type="predicted"/>
<keyword evidence="2" id="KW-1185">Reference proteome</keyword>
<reference evidence="1" key="1">
    <citation type="submission" date="2022-11" db="EMBL/GenBank/DDBJ databases">
        <title>Genome Sequence of Boeremia exigua.</title>
        <authorList>
            <person name="Buettner E."/>
        </authorList>
    </citation>
    <scope>NUCLEOTIDE SEQUENCE</scope>
    <source>
        <strain evidence="1">CU02</strain>
    </source>
</reference>
<gene>
    <name evidence="1" type="ORF">OPT61_g2024</name>
</gene>
<evidence type="ECO:0000313" key="2">
    <source>
        <dbReference type="Proteomes" id="UP001153331"/>
    </source>
</evidence>
<name>A0ACC2IN87_9PLEO</name>
<comment type="caution">
    <text evidence="1">The sequence shown here is derived from an EMBL/GenBank/DDBJ whole genome shotgun (WGS) entry which is preliminary data.</text>
</comment>
<accession>A0ACC2IN87</accession>